<evidence type="ECO:0000256" key="3">
    <source>
        <dbReference type="ARBA" id="ARBA00005404"/>
    </source>
</evidence>
<keyword evidence="6" id="KW-0479">Metal-binding</keyword>
<dbReference type="InterPro" id="IPR017900">
    <property type="entry name" value="4Fe4S_Fe_S_CS"/>
</dbReference>
<evidence type="ECO:0000259" key="15">
    <source>
        <dbReference type="PROSITE" id="PS51379"/>
    </source>
</evidence>
<evidence type="ECO:0000256" key="8">
    <source>
        <dbReference type="ARBA" id="ARBA00022967"/>
    </source>
</evidence>
<dbReference type="Proteomes" id="UP000006362">
    <property type="component" value="Chromosome"/>
</dbReference>
<dbReference type="Pfam" id="PF10588">
    <property type="entry name" value="NADH-G_4Fe-4S_3"/>
    <property type="match status" value="1"/>
</dbReference>
<dbReference type="SMART" id="SM00929">
    <property type="entry name" value="NADH-G_4Fe-4S_3"/>
    <property type="match status" value="1"/>
</dbReference>
<proteinExistence type="inferred from homology"/>
<sequence>MESFKIVIDGKECEAFPGETVLEVAERNGILIPVFCYHKELRPEGACRVCLVEVEGAPRLATACTLKAMPDMVVKTNTERVKRARAGVIELILNNHTLECPICDKSGECELQMTGFRFGPKKSRYREPRREKDVVIQGPLIEIDNDRCILCRRCIRMCGENMGNRVLGILKRGYKAYISPFNGDFIESGCEHCGSCVDVCPVGSLLDRAFKYKDRPWRMEKTWTTCTLCGTGCRLEVDTYHGRIKRVVGRIGVNSGHNRGYLCIRGKWGWDSVYSDRRLSEPLVKEGEELKKVSLEEALKRLGEIVRGRKVNLFVGSSLTNEELQALKGRFGDVAASDAYGYGALLRGVASVRGSLKTDPFTSLYDADVIFVVGDFINRLTPVVATLLRLAVIQRGKRLVRVGTFDEPKLDSVAFKSLKVDQWELIDTLKHLIVGTFDTSFTSGNREVDTLAKSLRGKKLGFLISPFLAFSPEGYEVAKTVAFLADRLGAPVVAVPPKVNAKSVVKLFKLKKPSELNGSVNLLVDVDFLRDFPGEELPKADYTVILTPYYTHELPQADLVIPIEVGLEKSGTVEGVQGSLKLEPAVTSDYSLIEIVNSLPATTVESVEPQRVELSKEPGISRLSKPKGLYLTVVSTRTGWNSVSYYSSNVASVAEGDRLLLNPKDAPEGSSLVTVKTEGGRLTLPFETSEAVPEGHVLLLVENVTRDISNLIRGAFPATSGIPCELEA</sequence>
<evidence type="ECO:0000256" key="10">
    <source>
        <dbReference type="ARBA" id="ARBA00023014"/>
    </source>
</evidence>
<dbReference type="PROSITE" id="PS51085">
    <property type="entry name" value="2FE2S_FER_2"/>
    <property type="match status" value="1"/>
</dbReference>
<evidence type="ECO:0000256" key="9">
    <source>
        <dbReference type="ARBA" id="ARBA00023004"/>
    </source>
</evidence>
<dbReference type="EMBL" id="CP002444">
    <property type="protein sequence ID" value="ADU96704.1"/>
    <property type="molecule type" value="Genomic_DNA"/>
</dbReference>
<dbReference type="Gene3D" id="3.10.20.740">
    <property type="match status" value="1"/>
</dbReference>
<dbReference type="PROSITE" id="PS51379">
    <property type="entry name" value="4FE4S_FER_2"/>
    <property type="match status" value="2"/>
</dbReference>
<dbReference type="GO" id="GO:0042773">
    <property type="term" value="P:ATP synthesis coupled electron transport"/>
    <property type="evidence" value="ECO:0007669"/>
    <property type="project" value="InterPro"/>
</dbReference>
<comment type="similarity">
    <text evidence="3">Belongs to the complex I 75 kDa subunit family.</text>
</comment>
<keyword evidence="12" id="KW-0472">Membrane</keyword>
<dbReference type="FunFam" id="3.10.20.740:FF:000004">
    <property type="entry name" value="NADH-quinone oxidoreductase"/>
    <property type="match status" value="1"/>
</dbReference>
<comment type="subcellular location">
    <subcellularLocation>
        <location evidence="2">Membrane</location>
    </subcellularLocation>
</comment>
<keyword evidence="5" id="KW-0001">2Fe-2S</keyword>
<dbReference type="PROSITE" id="PS00643">
    <property type="entry name" value="COMPLEX1_75K_3"/>
    <property type="match status" value="1"/>
</dbReference>
<evidence type="ECO:0000256" key="4">
    <source>
        <dbReference type="ARBA" id="ARBA00022485"/>
    </source>
</evidence>
<dbReference type="InterPro" id="IPR001041">
    <property type="entry name" value="2Fe-2S_ferredoxin-type"/>
</dbReference>
<dbReference type="InterPro" id="IPR027467">
    <property type="entry name" value="MopterinOxRdtase_cofactor_BS"/>
</dbReference>
<feature type="domain" description="4Fe-4S Mo/W bis-MGD-type" evidence="16">
    <location>
        <begin position="219"/>
        <end position="277"/>
    </location>
</feature>
<evidence type="ECO:0000256" key="13">
    <source>
        <dbReference type="ARBA" id="ARBA00034078"/>
    </source>
</evidence>
<dbReference type="CDD" id="cd00207">
    <property type="entry name" value="fer2"/>
    <property type="match status" value="1"/>
</dbReference>
<evidence type="ECO:0000259" key="17">
    <source>
        <dbReference type="PROSITE" id="PS51839"/>
    </source>
</evidence>
<dbReference type="GO" id="GO:0051537">
    <property type="term" value="F:2 iron, 2 sulfur cluster binding"/>
    <property type="evidence" value="ECO:0007669"/>
    <property type="project" value="UniProtKB-KW"/>
</dbReference>
<evidence type="ECO:0000259" key="16">
    <source>
        <dbReference type="PROSITE" id="PS51669"/>
    </source>
</evidence>
<evidence type="ECO:0000259" key="14">
    <source>
        <dbReference type="PROSITE" id="PS51085"/>
    </source>
</evidence>
<gene>
    <name evidence="18" type="ordered locus">Theam_0737</name>
</gene>
<keyword evidence="7" id="KW-0677">Repeat</keyword>
<evidence type="ECO:0000256" key="6">
    <source>
        <dbReference type="ARBA" id="ARBA00022723"/>
    </source>
</evidence>
<dbReference type="GO" id="GO:0046872">
    <property type="term" value="F:metal ion binding"/>
    <property type="evidence" value="ECO:0007669"/>
    <property type="project" value="UniProtKB-KW"/>
</dbReference>
<feature type="domain" description="4Fe-4S His(Cys)3-ligated-type" evidence="17">
    <location>
        <begin position="80"/>
        <end position="119"/>
    </location>
</feature>
<dbReference type="PROSITE" id="PS00641">
    <property type="entry name" value="COMPLEX1_75K_1"/>
    <property type="match status" value="1"/>
</dbReference>
<dbReference type="PROSITE" id="PS00642">
    <property type="entry name" value="COMPLEX1_75K_2"/>
    <property type="match status" value="1"/>
</dbReference>
<dbReference type="PANTHER" id="PTHR43105:SF13">
    <property type="entry name" value="NADH-UBIQUINONE OXIDOREDUCTASE 75 KDA SUBUNIT, MITOCHONDRIAL"/>
    <property type="match status" value="1"/>
</dbReference>
<dbReference type="GO" id="GO:0051539">
    <property type="term" value="F:4 iron, 4 sulfur cluster binding"/>
    <property type="evidence" value="ECO:0007669"/>
    <property type="project" value="UniProtKB-KW"/>
</dbReference>
<dbReference type="AlphaFoldDB" id="E8T6C0"/>
<dbReference type="PROSITE" id="PS00198">
    <property type="entry name" value="4FE4S_FER_1"/>
    <property type="match status" value="1"/>
</dbReference>
<dbReference type="PROSITE" id="PS00551">
    <property type="entry name" value="MOLYBDOPTERIN_PROK_1"/>
    <property type="match status" value="1"/>
</dbReference>
<evidence type="ECO:0000256" key="1">
    <source>
        <dbReference type="ARBA" id="ARBA00001966"/>
    </source>
</evidence>
<dbReference type="InterPro" id="IPR019574">
    <property type="entry name" value="NADH_UbQ_OxRdtase_Gsu_4Fe4S-bd"/>
</dbReference>
<keyword evidence="11" id="KW-0520">NAD</keyword>
<dbReference type="InterPro" id="IPR036010">
    <property type="entry name" value="2Fe-2S_ferredoxin-like_sf"/>
</dbReference>
<keyword evidence="9" id="KW-0408">Iron</keyword>
<evidence type="ECO:0000256" key="5">
    <source>
        <dbReference type="ARBA" id="ARBA00022714"/>
    </source>
</evidence>
<dbReference type="Pfam" id="PF13510">
    <property type="entry name" value="Fer2_4"/>
    <property type="match status" value="1"/>
</dbReference>
<dbReference type="InterPro" id="IPR006963">
    <property type="entry name" value="Mopterin_OxRdtase_4Fe-4S_dom"/>
</dbReference>
<keyword evidence="19" id="KW-1185">Reference proteome</keyword>
<evidence type="ECO:0000313" key="18">
    <source>
        <dbReference type="EMBL" id="ADU96704.1"/>
    </source>
</evidence>
<dbReference type="InterPro" id="IPR000283">
    <property type="entry name" value="NADH_UbQ_OxRdtase_75kDa_su_CS"/>
</dbReference>
<dbReference type="SUPFAM" id="SSF54292">
    <property type="entry name" value="2Fe-2S ferredoxin-like"/>
    <property type="match status" value="1"/>
</dbReference>
<evidence type="ECO:0000256" key="7">
    <source>
        <dbReference type="ARBA" id="ARBA00022737"/>
    </source>
</evidence>
<dbReference type="InterPro" id="IPR017896">
    <property type="entry name" value="4Fe4S_Fe-S-bd"/>
</dbReference>
<organism evidence="18 19">
    <name type="scientific">Thermovibrio ammonificans (strain DSM 15698 / JCM 12110 / HB-1)</name>
    <dbReference type="NCBI Taxonomy" id="648996"/>
    <lineage>
        <taxon>Bacteria</taxon>
        <taxon>Pseudomonadati</taxon>
        <taxon>Aquificota</taxon>
        <taxon>Aquificia</taxon>
        <taxon>Desulfurobacteriales</taxon>
        <taxon>Desulfurobacteriaceae</taxon>
        <taxon>Thermovibrio</taxon>
    </lineage>
</organism>
<dbReference type="Pfam" id="PF04879">
    <property type="entry name" value="Molybdop_Fe4S4"/>
    <property type="match status" value="1"/>
</dbReference>
<dbReference type="InterPro" id="IPR050123">
    <property type="entry name" value="Prok_molybdopt-oxidoreductase"/>
</dbReference>
<dbReference type="STRING" id="648996.Theam_0737"/>
<dbReference type="HOGENOM" id="CLU_000422_4_0_0"/>
<keyword evidence="10" id="KW-0411">Iron-sulfur</keyword>
<dbReference type="KEGG" id="tam:Theam_0737"/>
<keyword evidence="4" id="KW-0004">4Fe-4S</keyword>
<dbReference type="OrthoDB" id="9803192at2"/>
<protein>
    <submittedName>
        <fullName evidence="18">NADH:ubiquinone oxidoreductase, subunit G, iron-sulfur binding protein</fullName>
    </submittedName>
</protein>
<feature type="domain" description="2Fe-2S ferredoxin-type" evidence="14">
    <location>
        <begin position="2"/>
        <end position="80"/>
    </location>
</feature>
<dbReference type="SUPFAM" id="SSF54862">
    <property type="entry name" value="4Fe-4S ferredoxins"/>
    <property type="match status" value="1"/>
</dbReference>
<dbReference type="PROSITE" id="PS51669">
    <property type="entry name" value="4FE4S_MOW_BIS_MGD"/>
    <property type="match status" value="1"/>
</dbReference>
<dbReference type="SMART" id="SM00926">
    <property type="entry name" value="Molybdop_Fe4S4"/>
    <property type="match status" value="1"/>
</dbReference>
<comment type="cofactor">
    <cofactor evidence="13">
        <name>[2Fe-2S] cluster</name>
        <dbReference type="ChEBI" id="CHEBI:190135"/>
    </cofactor>
</comment>
<evidence type="ECO:0000313" key="19">
    <source>
        <dbReference type="Proteomes" id="UP000006362"/>
    </source>
</evidence>
<evidence type="ECO:0000256" key="2">
    <source>
        <dbReference type="ARBA" id="ARBA00004370"/>
    </source>
</evidence>
<dbReference type="PANTHER" id="PTHR43105">
    <property type="entry name" value="RESPIRATORY NITRATE REDUCTASE"/>
    <property type="match status" value="1"/>
</dbReference>
<dbReference type="GO" id="GO:0016491">
    <property type="term" value="F:oxidoreductase activity"/>
    <property type="evidence" value="ECO:0007669"/>
    <property type="project" value="InterPro"/>
</dbReference>
<dbReference type="RefSeq" id="WP_013537490.1">
    <property type="nucleotide sequence ID" value="NC_014926.1"/>
</dbReference>
<feature type="domain" description="4Fe-4S ferredoxin-type" evidence="15">
    <location>
        <begin position="181"/>
        <end position="211"/>
    </location>
</feature>
<dbReference type="PROSITE" id="PS51839">
    <property type="entry name" value="4FE4S_HC3"/>
    <property type="match status" value="1"/>
</dbReference>
<evidence type="ECO:0000256" key="12">
    <source>
        <dbReference type="ARBA" id="ARBA00023136"/>
    </source>
</evidence>
<dbReference type="GO" id="GO:0008137">
    <property type="term" value="F:NADH dehydrogenase (ubiquinone) activity"/>
    <property type="evidence" value="ECO:0007669"/>
    <property type="project" value="InterPro"/>
</dbReference>
<evidence type="ECO:0000256" key="11">
    <source>
        <dbReference type="ARBA" id="ARBA00023027"/>
    </source>
</evidence>
<dbReference type="eggNOG" id="COG1034">
    <property type="taxonomic scope" value="Bacteria"/>
</dbReference>
<reference evidence="18" key="1">
    <citation type="submission" date="2011-01" db="EMBL/GenBank/DDBJ databases">
        <title>Complete sequence of chromosome of Thermovibrio ammonificans HB-1.</title>
        <authorList>
            <consortium name="US DOE Joint Genome Institute"/>
            <person name="Lucas S."/>
            <person name="Copeland A."/>
            <person name="Lapidus A."/>
            <person name="Cheng J.-F."/>
            <person name="Goodwin L."/>
            <person name="Pitluck S."/>
            <person name="Davenport K."/>
            <person name="Detter J.C."/>
            <person name="Han C."/>
            <person name="Tapia R."/>
            <person name="Land M."/>
            <person name="Hauser L."/>
            <person name="Kyrpides N."/>
            <person name="Ivanova N."/>
            <person name="Ovchinnikova G."/>
            <person name="Vetriani C."/>
            <person name="Woyke T."/>
        </authorList>
    </citation>
    <scope>NUCLEOTIDE SEQUENCE [LARGE SCALE GENOMIC DNA]</scope>
    <source>
        <strain evidence="18">HB-1</strain>
    </source>
</reference>
<comment type="cofactor">
    <cofactor evidence="1">
        <name>[4Fe-4S] cluster</name>
        <dbReference type="ChEBI" id="CHEBI:49883"/>
    </cofactor>
</comment>
<accession>E8T6C0</accession>
<dbReference type="Gene3D" id="3.30.70.20">
    <property type="match status" value="1"/>
</dbReference>
<dbReference type="FunFam" id="3.30.70.20:FF:000035">
    <property type="entry name" value="Iron hydrogenase 1"/>
    <property type="match status" value="1"/>
</dbReference>
<feature type="domain" description="4Fe-4S ferredoxin-type" evidence="15">
    <location>
        <begin position="139"/>
        <end position="168"/>
    </location>
</feature>
<dbReference type="Gene3D" id="3.30.200.210">
    <property type="match status" value="1"/>
</dbReference>
<dbReference type="Pfam" id="PF22117">
    <property type="entry name" value="Fer4_Nqo3"/>
    <property type="match status" value="1"/>
</dbReference>
<dbReference type="InterPro" id="IPR054351">
    <property type="entry name" value="NADH_UbQ_OxRdtase_ferredoxin"/>
</dbReference>
<dbReference type="SUPFAM" id="SSF53706">
    <property type="entry name" value="Formate dehydrogenase/DMSO reductase, domains 1-3"/>
    <property type="match status" value="1"/>
</dbReference>
<keyword evidence="8" id="KW-1278">Translocase</keyword>
<name>E8T6C0_THEA1</name>
<dbReference type="GO" id="GO:0016020">
    <property type="term" value="C:membrane"/>
    <property type="evidence" value="ECO:0007669"/>
    <property type="project" value="UniProtKB-SubCell"/>
</dbReference>